<dbReference type="EMBL" id="SGWX01000001">
    <property type="protein sequence ID" value="RZS62624.1"/>
    <property type="molecule type" value="Genomic_DNA"/>
</dbReference>
<dbReference type="Gene3D" id="3.90.79.10">
    <property type="entry name" value="Nucleoside Triphosphate Pyrophosphohydrolase"/>
    <property type="match status" value="1"/>
</dbReference>
<dbReference type="PROSITE" id="PS51462">
    <property type="entry name" value="NUDIX"/>
    <property type="match status" value="1"/>
</dbReference>
<feature type="region of interest" description="Disordered" evidence="4">
    <location>
        <begin position="1"/>
        <end position="62"/>
    </location>
</feature>
<organism evidence="6 7">
    <name type="scientific">Xylanimonas ulmi</name>
    <dbReference type="NCBI Taxonomy" id="228973"/>
    <lineage>
        <taxon>Bacteria</taxon>
        <taxon>Bacillati</taxon>
        <taxon>Actinomycetota</taxon>
        <taxon>Actinomycetes</taxon>
        <taxon>Micrococcales</taxon>
        <taxon>Promicromonosporaceae</taxon>
        <taxon>Xylanimonas</taxon>
    </lineage>
</organism>
<dbReference type="CDD" id="cd03673">
    <property type="entry name" value="NUDIX_Ap6A_hydrolase"/>
    <property type="match status" value="1"/>
</dbReference>
<evidence type="ECO:0000313" key="7">
    <source>
        <dbReference type="Proteomes" id="UP000293852"/>
    </source>
</evidence>
<evidence type="ECO:0000256" key="4">
    <source>
        <dbReference type="SAM" id="MobiDB-lite"/>
    </source>
</evidence>
<dbReference type="SUPFAM" id="SSF55811">
    <property type="entry name" value="Nudix"/>
    <property type="match status" value="1"/>
</dbReference>
<dbReference type="InterPro" id="IPR000086">
    <property type="entry name" value="NUDIX_hydrolase_dom"/>
</dbReference>
<comment type="caution">
    <text evidence="6">The sequence shown here is derived from an EMBL/GenBank/DDBJ whole genome shotgun (WGS) entry which is preliminary data.</text>
</comment>
<evidence type="ECO:0000259" key="5">
    <source>
        <dbReference type="PROSITE" id="PS51462"/>
    </source>
</evidence>
<keyword evidence="2 3" id="KW-0378">Hydrolase</keyword>
<sequence>MHGAAAASGGHHPRPTARPVPPGGSPLRVDPRRLRPLPGALPGTGGRSPLPASSSHQSHLPVVDETSAGGVVVRAARPGEDGPQAAVIVRRNRAGRLEWCLPKGHLEGAETPQQAAIREVREETGIVGEIRTTLGVIDYWFSGETRRVHKVVHHYLLSMTGGRLTVEDDPDQEAEDAFWVPVSTLPERLSYPNEQRLAVVARQLLHRTPELTRPSPPRPGPPRPARPPAPGSPR</sequence>
<dbReference type="RefSeq" id="WP_130416098.1">
    <property type="nucleotide sequence ID" value="NZ_SGWX01000001.1"/>
</dbReference>
<reference evidence="6 7" key="1">
    <citation type="submission" date="2019-02" db="EMBL/GenBank/DDBJ databases">
        <title>Sequencing the genomes of 1000 actinobacteria strains.</title>
        <authorList>
            <person name="Klenk H.-P."/>
        </authorList>
    </citation>
    <scope>NUCLEOTIDE SEQUENCE [LARGE SCALE GENOMIC DNA]</scope>
    <source>
        <strain evidence="6 7">DSM 16932</strain>
    </source>
</reference>
<dbReference type="Pfam" id="PF00293">
    <property type="entry name" value="NUDIX"/>
    <property type="match status" value="1"/>
</dbReference>
<feature type="domain" description="Nudix hydrolase" evidence="5">
    <location>
        <begin position="66"/>
        <end position="203"/>
    </location>
</feature>
<feature type="compositionally biased region" description="Pro residues" evidence="4">
    <location>
        <begin position="214"/>
        <end position="234"/>
    </location>
</feature>
<dbReference type="InterPro" id="IPR020084">
    <property type="entry name" value="NUDIX_hydrolase_CS"/>
</dbReference>
<keyword evidence="7" id="KW-1185">Reference proteome</keyword>
<dbReference type="PANTHER" id="PTHR43736">
    <property type="entry name" value="ADP-RIBOSE PYROPHOSPHATASE"/>
    <property type="match status" value="1"/>
</dbReference>
<dbReference type="AlphaFoldDB" id="A0A4Q7M4T8"/>
<dbReference type="PROSITE" id="PS00893">
    <property type="entry name" value="NUDIX_BOX"/>
    <property type="match status" value="1"/>
</dbReference>
<dbReference type="PANTHER" id="PTHR43736:SF1">
    <property type="entry name" value="DIHYDRONEOPTERIN TRIPHOSPHATE DIPHOSPHATASE"/>
    <property type="match status" value="1"/>
</dbReference>
<dbReference type="Proteomes" id="UP000293852">
    <property type="component" value="Unassembled WGS sequence"/>
</dbReference>
<protein>
    <submittedName>
        <fullName evidence="6">NUDIX domain-containing protein</fullName>
    </submittedName>
</protein>
<proteinExistence type="inferred from homology"/>
<name>A0A4Q7M4T8_9MICO</name>
<comment type="similarity">
    <text evidence="1 3">Belongs to the Nudix hydrolase family.</text>
</comment>
<evidence type="ECO:0000313" key="6">
    <source>
        <dbReference type="EMBL" id="RZS62624.1"/>
    </source>
</evidence>
<dbReference type="GO" id="GO:0016787">
    <property type="term" value="F:hydrolase activity"/>
    <property type="evidence" value="ECO:0007669"/>
    <property type="project" value="UniProtKB-KW"/>
</dbReference>
<dbReference type="InterPro" id="IPR015797">
    <property type="entry name" value="NUDIX_hydrolase-like_dom_sf"/>
</dbReference>
<dbReference type="InterPro" id="IPR020476">
    <property type="entry name" value="Nudix_hydrolase"/>
</dbReference>
<feature type="compositionally biased region" description="Low complexity" evidence="4">
    <location>
        <begin position="1"/>
        <end position="10"/>
    </location>
</feature>
<evidence type="ECO:0000256" key="2">
    <source>
        <dbReference type="ARBA" id="ARBA00022801"/>
    </source>
</evidence>
<gene>
    <name evidence="6" type="ORF">EV386_2966</name>
</gene>
<accession>A0A4Q7M4T8</accession>
<evidence type="ECO:0000256" key="3">
    <source>
        <dbReference type="RuleBase" id="RU003476"/>
    </source>
</evidence>
<feature type="region of interest" description="Disordered" evidence="4">
    <location>
        <begin position="203"/>
        <end position="234"/>
    </location>
</feature>
<dbReference type="OrthoDB" id="9816289at2"/>
<dbReference type="PRINTS" id="PR00502">
    <property type="entry name" value="NUDIXFAMILY"/>
</dbReference>
<evidence type="ECO:0000256" key="1">
    <source>
        <dbReference type="ARBA" id="ARBA00005582"/>
    </source>
</evidence>